<dbReference type="Gene3D" id="3.30.1220.10">
    <property type="entry name" value="CobW-like, C-terminal domain"/>
    <property type="match status" value="1"/>
</dbReference>
<evidence type="ECO:0000256" key="5">
    <source>
        <dbReference type="ARBA" id="ARBA00045658"/>
    </source>
</evidence>
<proteinExistence type="inferred from homology"/>
<dbReference type="InterPro" id="IPR027417">
    <property type="entry name" value="P-loop_NTPase"/>
</dbReference>
<dbReference type="CDD" id="cd03112">
    <property type="entry name" value="CobW-like"/>
    <property type="match status" value="1"/>
</dbReference>
<comment type="catalytic activity">
    <reaction evidence="6">
        <text>GTP + H2O = GDP + phosphate + H(+)</text>
        <dbReference type="Rhea" id="RHEA:19669"/>
        <dbReference type="ChEBI" id="CHEBI:15377"/>
        <dbReference type="ChEBI" id="CHEBI:15378"/>
        <dbReference type="ChEBI" id="CHEBI:37565"/>
        <dbReference type="ChEBI" id="CHEBI:43474"/>
        <dbReference type="ChEBI" id="CHEBI:58189"/>
    </reaction>
    <physiologicalReaction direction="left-to-right" evidence="6">
        <dbReference type="Rhea" id="RHEA:19670"/>
    </physiologicalReaction>
</comment>
<dbReference type="GO" id="GO:0016787">
    <property type="term" value="F:hydrolase activity"/>
    <property type="evidence" value="ECO:0007669"/>
    <property type="project" value="UniProtKB-KW"/>
</dbReference>
<dbReference type="GO" id="GO:0005737">
    <property type="term" value="C:cytoplasm"/>
    <property type="evidence" value="ECO:0007669"/>
    <property type="project" value="TreeGrafter"/>
</dbReference>
<organism evidence="8 9">
    <name type="scientific">Malikia granosa</name>
    <dbReference type="NCBI Taxonomy" id="263067"/>
    <lineage>
        <taxon>Bacteria</taxon>
        <taxon>Pseudomonadati</taxon>
        <taxon>Pseudomonadota</taxon>
        <taxon>Betaproteobacteria</taxon>
        <taxon>Burkholderiales</taxon>
        <taxon>Comamonadaceae</taxon>
        <taxon>Malikia</taxon>
    </lineage>
</organism>
<dbReference type="InterPro" id="IPR003495">
    <property type="entry name" value="CobW/HypB/UreG_nucleotide-bd"/>
</dbReference>
<dbReference type="EMBL" id="PVLQ01000053">
    <property type="protein sequence ID" value="PRD64665.1"/>
    <property type="molecule type" value="Genomic_DNA"/>
</dbReference>
<dbReference type="OrthoDB" id="9808822at2"/>
<keyword evidence="9" id="KW-1185">Reference proteome</keyword>
<dbReference type="Pfam" id="PF07683">
    <property type="entry name" value="CobW_C"/>
    <property type="match status" value="1"/>
</dbReference>
<keyword evidence="3" id="KW-0143">Chaperone</keyword>
<dbReference type="Proteomes" id="UP000238589">
    <property type="component" value="Unassembled WGS sequence"/>
</dbReference>
<comment type="similarity">
    <text evidence="4">Belongs to the SIMIBI class G3E GTPase family. ZNG1 subfamily.</text>
</comment>
<dbReference type="GO" id="GO:0000166">
    <property type="term" value="F:nucleotide binding"/>
    <property type="evidence" value="ECO:0007669"/>
    <property type="project" value="UniProtKB-KW"/>
</dbReference>
<name>A0A2S9K2R2_9BURK</name>
<comment type="caution">
    <text evidence="8">The sequence shown here is derived from an EMBL/GenBank/DDBJ whole genome shotgun (WGS) entry which is preliminary data.</text>
</comment>
<feature type="domain" description="CobW C-terminal" evidence="7">
    <location>
        <begin position="250"/>
        <end position="345"/>
    </location>
</feature>
<dbReference type="AlphaFoldDB" id="A0A2S9K2R2"/>
<evidence type="ECO:0000256" key="4">
    <source>
        <dbReference type="ARBA" id="ARBA00034320"/>
    </source>
</evidence>
<evidence type="ECO:0000256" key="6">
    <source>
        <dbReference type="ARBA" id="ARBA00049117"/>
    </source>
</evidence>
<evidence type="ECO:0000256" key="3">
    <source>
        <dbReference type="ARBA" id="ARBA00023186"/>
    </source>
</evidence>
<protein>
    <submittedName>
        <fullName evidence="8">GTP-binding protein</fullName>
    </submittedName>
</protein>
<evidence type="ECO:0000313" key="9">
    <source>
        <dbReference type="Proteomes" id="UP000238589"/>
    </source>
</evidence>
<dbReference type="SUPFAM" id="SSF52540">
    <property type="entry name" value="P-loop containing nucleoside triphosphate hydrolases"/>
    <property type="match status" value="1"/>
</dbReference>
<dbReference type="InterPro" id="IPR036627">
    <property type="entry name" value="CobW-likC_sf"/>
</dbReference>
<dbReference type="Pfam" id="PF02492">
    <property type="entry name" value="cobW"/>
    <property type="match status" value="1"/>
</dbReference>
<dbReference type="RefSeq" id="WP_105749019.1">
    <property type="nucleotide sequence ID" value="NZ_PVLQ01000053.1"/>
</dbReference>
<dbReference type="Gene3D" id="3.40.50.300">
    <property type="entry name" value="P-loop containing nucleotide triphosphate hydrolases"/>
    <property type="match status" value="1"/>
</dbReference>
<dbReference type="PANTHER" id="PTHR13748">
    <property type="entry name" value="COBW-RELATED"/>
    <property type="match status" value="1"/>
</dbReference>
<dbReference type="SUPFAM" id="SSF90002">
    <property type="entry name" value="Hypothetical protein YjiA, C-terminal domain"/>
    <property type="match status" value="1"/>
</dbReference>
<gene>
    <name evidence="8" type="ORF">C6P64_13125</name>
</gene>
<evidence type="ECO:0000256" key="2">
    <source>
        <dbReference type="ARBA" id="ARBA00022801"/>
    </source>
</evidence>
<evidence type="ECO:0000259" key="7">
    <source>
        <dbReference type="SMART" id="SM00833"/>
    </source>
</evidence>
<dbReference type="InterPro" id="IPR051316">
    <property type="entry name" value="Zinc-reg_GTPase_activator"/>
</dbReference>
<comment type="function">
    <text evidence="5">Zinc chaperone that directly transfers zinc cofactor to target proteins, thereby activating them. Zinc is transferred from the CXCC motif in the GTPase domain to the zinc binding site in target proteins in a process requiring GTP hydrolysis.</text>
</comment>
<reference evidence="8 9" key="1">
    <citation type="submission" date="2018-03" db="EMBL/GenBank/DDBJ databases">
        <title>Comparative genomics illustrates the genes involved in a hyperalkaliphilic mechanisms of Serpentinomonas isolated from highly-alkaline calcium-rich serpentinized springs.</title>
        <authorList>
            <person name="Suzuki S."/>
            <person name="Ishii S."/>
            <person name="Walworth N."/>
            <person name="Bird L."/>
            <person name="Kuenen J.G."/>
            <person name="Nealson K.H."/>
        </authorList>
    </citation>
    <scope>NUCLEOTIDE SEQUENCE [LARGE SCALE GENOMIC DNA]</scope>
    <source>
        <strain evidence="8 9">P1</strain>
    </source>
</reference>
<sequence>MSPIFPALVPHAADAGPQVPVTVLTGFLGSGKTTLLNRLLRLPDLEGVAVVINEFGAVGLDHDLVDHAQEDMVLLANGCICCTIRGDLVGAFERLADSPAARQGRLRHVVLETTGLADPAPILHTLMGDLRVSRRWRLAGVACTVDAVNGMGTLDRQRESVKQVAVADELLVTKTDLADGAALDGLLARLRTINPTASISRADQDALESLRGLLDRSPCAVREIVDPDYQPLSFRPVPAPHHHAVHDDGVRTHSIVRDQPLPREGFLAWLDLVASMRGDDLLRVKGLVNLEDSPEGPTVIHGVQHVFHPPELLDHWPSDDRRTRIVFITRDIDVASLEETLNVLTRRRRRRPEQPVTVPLPRDT</sequence>
<dbReference type="InterPro" id="IPR011629">
    <property type="entry name" value="CobW-like_C"/>
</dbReference>
<evidence type="ECO:0000256" key="1">
    <source>
        <dbReference type="ARBA" id="ARBA00022741"/>
    </source>
</evidence>
<keyword evidence="2" id="KW-0378">Hydrolase</keyword>
<keyword evidence="1" id="KW-0547">Nucleotide-binding</keyword>
<evidence type="ECO:0000313" key="8">
    <source>
        <dbReference type="EMBL" id="PRD64665.1"/>
    </source>
</evidence>
<accession>A0A2S9K2R2</accession>
<dbReference type="SMART" id="SM00833">
    <property type="entry name" value="CobW_C"/>
    <property type="match status" value="1"/>
</dbReference>
<dbReference type="PANTHER" id="PTHR13748:SF62">
    <property type="entry name" value="COBW DOMAIN-CONTAINING PROTEIN"/>
    <property type="match status" value="1"/>
</dbReference>